<proteinExistence type="predicted"/>
<gene>
    <name evidence="1" type="primary">virC</name>
    <name evidence="1" type="ORF">AGR7A_pAt20326</name>
</gene>
<accession>A0A1S7U9T4</accession>
<dbReference type="GO" id="GO:0006355">
    <property type="term" value="P:regulation of DNA-templated transcription"/>
    <property type="evidence" value="ECO:0007669"/>
    <property type="project" value="InterPro"/>
</dbReference>
<organism evidence="1 2">
    <name type="scientific">Agrobacterium deltaense NCPPB 1641</name>
    <dbReference type="NCBI Taxonomy" id="1183425"/>
    <lineage>
        <taxon>Bacteria</taxon>
        <taxon>Pseudomonadati</taxon>
        <taxon>Pseudomonadota</taxon>
        <taxon>Alphaproteobacteria</taxon>
        <taxon>Hyphomicrobiales</taxon>
        <taxon>Rhizobiaceae</taxon>
        <taxon>Rhizobium/Agrobacterium group</taxon>
        <taxon>Agrobacterium</taxon>
    </lineage>
</organism>
<dbReference type="PIRSF" id="PIRSF016094">
    <property type="entry name" value="VirC2"/>
    <property type="match status" value="1"/>
</dbReference>
<dbReference type="Pfam" id="PF07181">
    <property type="entry name" value="VirC2"/>
    <property type="match status" value="1"/>
</dbReference>
<keyword evidence="2" id="KW-1185">Reference proteome</keyword>
<dbReference type="InterPro" id="IPR009841">
    <property type="entry name" value="VirC2"/>
</dbReference>
<dbReference type="SUPFAM" id="SSF47598">
    <property type="entry name" value="Ribbon-helix-helix"/>
    <property type="match status" value="1"/>
</dbReference>
<comment type="caution">
    <text evidence="1">The sequence shown here is derived from an EMBL/GenBank/DDBJ whole genome shotgun (WGS) entry which is preliminary data.</text>
</comment>
<dbReference type="Gene3D" id="1.10.1220.190">
    <property type="entry name" value="VirC2, RHH domain"/>
    <property type="match status" value="1"/>
</dbReference>
<evidence type="ECO:0000313" key="1">
    <source>
        <dbReference type="EMBL" id="CVI63676.1"/>
    </source>
</evidence>
<dbReference type="InterPro" id="IPR010985">
    <property type="entry name" value="Ribbon_hlx_hlx"/>
</dbReference>
<dbReference type="InterPro" id="IPR038473">
    <property type="entry name" value="VirC2_C_sf"/>
</dbReference>
<dbReference type="NCBIfam" id="NF010436">
    <property type="entry name" value="PRK13862.1"/>
    <property type="match status" value="1"/>
</dbReference>
<protein>
    <submittedName>
        <fullName evidence="1">Protein virC2</fullName>
    </submittedName>
</protein>
<evidence type="ECO:0000313" key="2">
    <source>
        <dbReference type="Proteomes" id="UP000192140"/>
    </source>
</evidence>
<dbReference type="Proteomes" id="UP000192140">
    <property type="component" value="Unassembled WGS sequence"/>
</dbReference>
<dbReference type="EMBL" id="FCNP01000049">
    <property type="protein sequence ID" value="CVI63676.1"/>
    <property type="molecule type" value="Genomic_DNA"/>
</dbReference>
<sequence length="203" mass="22575">MTMGLRKPALSATEAKRLAAARIEKSKVGPPASIKGATLPDLHSEIEDQSRFLTEVKHRHQLDPQLCVPTIDALSSVATQQKIQVFLSARPPAREVSLTYDRLSLQYTPIKSLQMILRRALKDYEALLEDGSFRKAPKSYPVPQMPLDNGIIACTSRMFPVSLVNVARSHFDPLGLETKRSFGLMLATAALACFFVEEKRLSR</sequence>
<name>A0A1S7U9T4_9HYPH</name>
<dbReference type="AlphaFoldDB" id="A0A1S7U9T4"/>
<reference evidence="1" key="1">
    <citation type="submission" date="2016-01" db="EMBL/GenBank/DDBJ databases">
        <authorList>
            <person name="Regsiter A."/>
            <person name="william w."/>
        </authorList>
    </citation>
    <scope>NUCLEOTIDE SEQUENCE</scope>
    <source>
        <strain evidence="1">NCPPB 1641</strain>
    </source>
</reference>